<dbReference type="EMBL" id="MU853360">
    <property type="protein sequence ID" value="KAK4108794.1"/>
    <property type="molecule type" value="Genomic_DNA"/>
</dbReference>
<accession>A0AAN6T9A6</accession>
<feature type="signal peptide" evidence="2">
    <location>
        <begin position="1"/>
        <end position="23"/>
    </location>
</feature>
<organism evidence="3 4">
    <name type="scientific">Canariomyces notabilis</name>
    <dbReference type="NCBI Taxonomy" id="2074819"/>
    <lineage>
        <taxon>Eukaryota</taxon>
        <taxon>Fungi</taxon>
        <taxon>Dikarya</taxon>
        <taxon>Ascomycota</taxon>
        <taxon>Pezizomycotina</taxon>
        <taxon>Sordariomycetes</taxon>
        <taxon>Sordariomycetidae</taxon>
        <taxon>Sordariales</taxon>
        <taxon>Chaetomiaceae</taxon>
        <taxon>Canariomyces</taxon>
    </lineage>
</organism>
<keyword evidence="1" id="KW-0812">Transmembrane</keyword>
<gene>
    <name evidence="3" type="ORF">N656DRAFT_374757</name>
</gene>
<evidence type="ECO:0000313" key="4">
    <source>
        <dbReference type="Proteomes" id="UP001302812"/>
    </source>
</evidence>
<evidence type="ECO:0000256" key="1">
    <source>
        <dbReference type="SAM" id="Phobius"/>
    </source>
</evidence>
<comment type="caution">
    <text evidence="3">The sequence shown here is derived from an EMBL/GenBank/DDBJ whole genome shotgun (WGS) entry which is preliminary data.</text>
</comment>
<name>A0AAN6T9A6_9PEZI</name>
<reference evidence="3" key="1">
    <citation type="journal article" date="2023" name="Mol. Phylogenet. Evol.">
        <title>Genome-scale phylogeny and comparative genomics of the fungal order Sordariales.</title>
        <authorList>
            <person name="Hensen N."/>
            <person name="Bonometti L."/>
            <person name="Westerberg I."/>
            <person name="Brannstrom I.O."/>
            <person name="Guillou S."/>
            <person name="Cros-Aarteil S."/>
            <person name="Calhoun S."/>
            <person name="Haridas S."/>
            <person name="Kuo A."/>
            <person name="Mondo S."/>
            <person name="Pangilinan J."/>
            <person name="Riley R."/>
            <person name="LaButti K."/>
            <person name="Andreopoulos B."/>
            <person name="Lipzen A."/>
            <person name="Chen C."/>
            <person name="Yan M."/>
            <person name="Daum C."/>
            <person name="Ng V."/>
            <person name="Clum A."/>
            <person name="Steindorff A."/>
            <person name="Ohm R.A."/>
            <person name="Martin F."/>
            <person name="Silar P."/>
            <person name="Natvig D.O."/>
            <person name="Lalanne C."/>
            <person name="Gautier V."/>
            <person name="Ament-Velasquez S.L."/>
            <person name="Kruys A."/>
            <person name="Hutchinson M.I."/>
            <person name="Powell A.J."/>
            <person name="Barry K."/>
            <person name="Miller A.N."/>
            <person name="Grigoriev I.V."/>
            <person name="Debuchy R."/>
            <person name="Gladieux P."/>
            <person name="Hiltunen Thoren M."/>
            <person name="Johannesson H."/>
        </authorList>
    </citation>
    <scope>NUCLEOTIDE SEQUENCE</scope>
    <source>
        <strain evidence="3">CBS 508.74</strain>
    </source>
</reference>
<keyword evidence="2" id="KW-0732">Signal</keyword>
<dbReference type="RefSeq" id="XP_064666364.1">
    <property type="nucleotide sequence ID" value="XM_064809431.1"/>
</dbReference>
<sequence>MLHCSTSWLRDTIMCSCIAVLLALCHTWNGTDDCHIDYDSGGWGTSMIRPYDGCSTCSTFFFLTVCGISLRSLTLLLYIELGHIAFPLER</sequence>
<keyword evidence="1" id="KW-0472">Membrane</keyword>
<evidence type="ECO:0000256" key="2">
    <source>
        <dbReference type="SAM" id="SignalP"/>
    </source>
</evidence>
<evidence type="ECO:0000313" key="3">
    <source>
        <dbReference type="EMBL" id="KAK4108794.1"/>
    </source>
</evidence>
<feature type="chain" id="PRO_5042993028" description="Secreted protein" evidence="2">
    <location>
        <begin position="24"/>
        <end position="90"/>
    </location>
</feature>
<keyword evidence="1" id="KW-1133">Transmembrane helix</keyword>
<keyword evidence="4" id="KW-1185">Reference proteome</keyword>
<proteinExistence type="predicted"/>
<reference evidence="3" key="2">
    <citation type="submission" date="2023-05" db="EMBL/GenBank/DDBJ databases">
        <authorList>
            <consortium name="Lawrence Berkeley National Laboratory"/>
            <person name="Steindorff A."/>
            <person name="Hensen N."/>
            <person name="Bonometti L."/>
            <person name="Westerberg I."/>
            <person name="Brannstrom I.O."/>
            <person name="Guillou S."/>
            <person name="Cros-Aarteil S."/>
            <person name="Calhoun S."/>
            <person name="Haridas S."/>
            <person name="Kuo A."/>
            <person name="Mondo S."/>
            <person name="Pangilinan J."/>
            <person name="Riley R."/>
            <person name="Labutti K."/>
            <person name="Andreopoulos B."/>
            <person name="Lipzen A."/>
            <person name="Chen C."/>
            <person name="Yanf M."/>
            <person name="Daum C."/>
            <person name="Ng V."/>
            <person name="Clum A."/>
            <person name="Ohm R."/>
            <person name="Martin F."/>
            <person name="Silar P."/>
            <person name="Natvig D."/>
            <person name="Lalanne C."/>
            <person name="Gautier V."/>
            <person name="Ament-Velasquez S.L."/>
            <person name="Kruys A."/>
            <person name="Hutchinson M.I."/>
            <person name="Powell A.J."/>
            <person name="Barry K."/>
            <person name="Miller A.N."/>
            <person name="Grigoriev I.V."/>
            <person name="Debuchy R."/>
            <person name="Gladieux P."/>
            <person name="Thoren M.H."/>
            <person name="Johannesson H."/>
        </authorList>
    </citation>
    <scope>NUCLEOTIDE SEQUENCE</scope>
    <source>
        <strain evidence="3">CBS 508.74</strain>
    </source>
</reference>
<dbReference type="AlphaFoldDB" id="A0AAN6T9A6"/>
<dbReference type="GeneID" id="89933555"/>
<feature type="transmembrane region" description="Helical" evidence="1">
    <location>
        <begin position="60"/>
        <end position="81"/>
    </location>
</feature>
<evidence type="ECO:0008006" key="5">
    <source>
        <dbReference type="Google" id="ProtNLM"/>
    </source>
</evidence>
<protein>
    <recommendedName>
        <fullName evidence="5">Secreted protein</fullName>
    </recommendedName>
</protein>
<dbReference type="Proteomes" id="UP001302812">
    <property type="component" value="Unassembled WGS sequence"/>
</dbReference>